<protein>
    <recommendedName>
        <fullName evidence="2">Cytochrome c7-like domain-containing protein</fullName>
    </recommendedName>
</protein>
<name>A5G8M3_GEOUR</name>
<dbReference type="EMBL" id="CP000698">
    <property type="protein sequence ID" value="ABQ28141.1"/>
    <property type="molecule type" value="Genomic_DNA"/>
</dbReference>
<evidence type="ECO:0000259" key="2">
    <source>
        <dbReference type="Pfam" id="PF14522"/>
    </source>
</evidence>
<dbReference type="NCBIfam" id="TIGR04257">
    <property type="entry name" value="nanowire_3heme"/>
    <property type="match status" value="2"/>
</dbReference>
<dbReference type="SUPFAM" id="SSF48695">
    <property type="entry name" value="Multiheme cytochromes"/>
    <property type="match status" value="1"/>
</dbReference>
<keyword evidence="4" id="KW-1185">Reference proteome</keyword>
<accession>A5G8M3</accession>
<dbReference type="KEGG" id="gur:Gura_3997"/>
<evidence type="ECO:0000313" key="4">
    <source>
        <dbReference type="Proteomes" id="UP000006695"/>
    </source>
</evidence>
<feature type="chain" id="PRO_5002681515" description="Cytochrome c7-like domain-containing protein" evidence="1">
    <location>
        <begin position="21"/>
        <end position="265"/>
    </location>
</feature>
<dbReference type="PANTHER" id="PTHR39425:SF1">
    <property type="entry name" value="CYTOCHROME C7-LIKE DOMAIN-CONTAINING PROTEIN"/>
    <property type="match status" value="1"/>
</dbReference>
<dbReference type="Proteomes" id="UP000006695">
    <property type="component" value="Chromosome"/>
</dbReference>
<dbReference type="HOGENOM" id="CLU_1084872_0_0_7"/>
<dbReference type="InterPro" id="IPR029467">
    <property type="entry name" value="Cyt_c7-like"/>
</dbReference>
<feature type="domain" description="Cytochrome c7-like" evidence="2">
    <location>
        <begin position="51"/>
        <end position="128"/>
    </location>
</feature>
<keyword evidence="1" id="KW-0732">Signal</keyword>
<evidence type="ECO:0000313" key="3">
    <source>
        <dbReference type="EMBL" id="ABQ28141.1"/>
    </source>
</evidence>
<dbReference type="RefSeq" id="WP_011940778.1">
    <property type="nucleotide sequence ID" value="NC_009483.1"/>
</dbReference>
<evidence type="ECO:0000256" key="1">
    <source>
        <dbReference type="SAM" id="SignalP"/>
    </source>
</evidence>
<dbReference type="InterPro" id="IPR026352">
    <property type="entry name" value="Nanowire_3heme"/>
</dbReference>
<sequence>MKKMFFVIVLFAGMAGVTFAQVGVKKKRVPPYEFGKVTINNYSEKVGLKPVQFDHWVHRSKYTCRLCHMDIGFSMKAGETQLKAADNMRGYFCGTCHNGKMVYGDRVVFKACSKEFTKEEVKRCERCHLSAPNPKKEAEFEKFAEKMPKERYGNGINWEQAEVLGLIKPIDFIEGVSIKKAPLATQKDFALTSKIEGIPDIIFSHKKHTIWNGCEVCHPEIFIGMKKGADKYTMVDLFQGKYCGVCHDTVAFPQTDCQRCHTKPV</sequence>
<dbReference type="OrthoDB" id="5393172at2"/>
<dbReference type="Pfam" id="PF14522">
    <property type="entry name" value="Cytochrome_C7"/>
    <property type="match status" value="2"/>
</dbReference>
<feature type="domain" description="Cytochrome c7-like" evidence="2">
    <location>
        <begin position="202"/>
        <end position="262"/>
    </location>
</feature>
<dbReference type="STRING" id="351605.Gura_3997"/>
<dbReference type="PANTHER" id="PTHR39425">
    <property type="entry name" value="LIPOPROTEIN CYTOCHROME C"/>
    <property type="match status" value="1"/>
</dbReference>
<proteinExistence type="predicted"/>
<gene>
    <name evidence="3" type="ordered locus">Gura_3997</name>
</gene>
<organism evidence="3 4">
    <name type="scientific">Geotalea uraniireducens (strain Rf4)</name>
    <name type="common">Geobacter uraniireducens</name>
    <dbReference type="NCBI Taxonomy" id="351605"/>
    <lineage>
        <taxon>Bacteria</taxon>
        <taxon>Pseudomonadati</taxon>
        <taxon>Thermodesulfobacteriota</taxon>
        <taxon>Desulfuromonadia</taxon>
        <taxon>Geobacterales</taxon>
        <taxon>Geobacteraceae</taxon>
        <taxon>Geotalea</taxon>
    </lineage>
</organism>
<dbReference type="Gene3D" id="3.90.10.10">
    <property type="entry name" value="Cytochrome C3"/>
    <property type="match status" value="2"/>
</dbReference>
<reference evidence="3 4" key="1">
    <citation type="submission" date="2007-05" db="EMBL/GenBank/DDBJ databases">
        <title>Complete sequence of Geobacter uraniireducens Rf4.</title>
        <authorList>
            <consortium name="US DOE Joint Genome Institute"/>
            <person name="Copeland A."/>
            <person name="Lucas S."/>
            <person name="Lapidus A."/>
            <person name="Barry K."/>
            <person name="Detter J.C."/>
            <person name="Glavina del Rio T."/>
            <person name="Hammon N."/>
            <person name="Israni S."/>
            <person name="Dalin E."/>
            <person name="Tice H."/>
            <person name="Pitluck S."/>
            <person name="Chertkov O."/>
            <person name="Brettin T."/>
            <person name="Bruce D."/>
            <person name="Han C."/>
            <person name="Schmutz J."/>
            <person name="Larimer F."/>
            <person name="Land M."/>
            <person name="Hauser L."/>
            <person name="Kyrpides N."/>
            <person name="Mikhailova N."/>
            <person name="Shelobolina E."/>
            <person name="Aklujkar M."/>
            <person name="Lovley D."/>
            <person name="Richardson P."/>
        </authorList>
    </citation>
    <scope>NUCLEOTIDE SEQUENCE [LARGE SCALE GENOMIC DNA]</scope>
    <source>
        <strain evidence="3 4">Rf4</strain>
    </source>
</reference>
<feature type="signal peptide" evidence="1">
    <location>
        <begin position="1"/>
        <end position="20"/>
    </location>
</feature>
<dbReference type="InterPro" id="IPR036280">
    <property type="entry name" value="Multihaem_cyt_sf"/>
</dbReference>
<dbReference type="AlphaFoldDB" id="A5G8M3"/>